<evidence type="ECO:0000313" key="4">
    <source>
        <dbReference type="Proteomes" id="UP001642260"/>
    </source>
</evidence>
<feature type="domain" description="ENT" evidence="2">
    <location>
        <begin position="48"/>
        <end position="136"/>
    </location>
</feature>
<dbReference type="AlphaFoldDB" id="A0ABC8LIL4"/>
<dbReference type="PANTHER" id="PTHR33432:SF17">
    <property type="entry name" value="EMSY N TERMINUS (ENT) DOMAIN-CONTAINING PROTEIN"/>
    <property type="match status" value="1"/>
</dbReference>
<dbReference type="EMBL" id="CAKOAT010581820">
    <property type="protein sequence ID" value="CAH8383258.1"/>
    <property type="molecule type" value="Genomic_DNA"/>
</dbReference>
<dbReference type="InterPro" id="IPR005491">
    <property type="entry name" value="ENT_dom"/>
</dbReference>
<evidence type="ECO:0000313" key="3">
    <source>
        <dbReference type="EMBL" id="CAH8383258.1"/>
    </source>
</evidence>
<gene>
    <name evidence="3" type="ORF">ERUC_LOCUS35741</name>
</gene>
<feature type="compositionally biased region" description="Acidic residues" evidence="1">
    <location>
        <begin position="9"/>
        <end position="18"/>
    </location>
</feature>
<evidence type="ECO:0000259" key="2">
    <source>
        <dbReference type="PROSITE" id="PS51138"/>
    </source>
</evidence>
<feature type="compositionally biased region" description="Basic and acidic residues" evidence="1">
    <location>
        <begin position="20"/>
        <end position="29"/>
    </location>
</feature>
<comment type="caution">
    <text evidence="3">The sequence shown here is derived from an EMBL/GenBank/DDBJ whole genome shotgun (WGS) entry which is preliminary data.</text>
</comment>
<keyword evidence="4" id="KW-1185">Reference proteome</keyword>
<dbReference type="PROSITE" id="PS51138">
    <property type="entry name" value="ENT"/>
    <property type="match status" value="1"/>
</dbReference>
<dbReference type="PANTHER" id="PTHR33432">
    <property type="entry name" value="PROTEIN EMSY-LIKE 4"/>
    <property type="match status" value="1"/>
</dbReference>
<feature type="region of interest" description="Disordered" evidence="1">
    <location>
        <begin position="1"/>
        <end position="38"/>
    </location>
</feature>
<name>A0ABC8LIL4_ERUVS</name>
<protein>
    <recommendedName>
        <fullName evidence="2">ENT domain-containing protein</fullName>
    </recommendedName>
</protein>
<sequence length="236" mass="27554">MANQKDQDSDPLEEDTSMAEESKPEKDSECSNDDDKDMTDEFSEEFIRQKKLNELKRRAFYSVLLAFRVETLSLGNKRDEIIEKLMNEWSIGQETRVSFEDNIKKNLVAYQQRVDSEVKETKKIVEVKPVTTRQPARKLTYVATNRSKWGRVYPEDLVGRRVLVKMPGEEEFEYLVIKEYNAKEGKHRLETLDLNVMWMNETLSWIDVRKVPVGDIKWRIGEDPEFETPPGLGAGQ</sequence>
<reference evidence="3 4" key="1">
    <citation type="submission" date="2022-03" db="EMBL/GenBank/DDBJ databases">
        <authorList>
            <person name="Macdonald S."/>
            <person name="Ahmed S."/>
            <person name="Newling K."/>
        </authorList>
    </citation>
    <scope>NUCLEOTIDE SEQUENCE [LARGE SCALE GENOMIC DNA]</scope>
</reference>
<dbReference type="Pfam" id="PF03735">
    <property type="entry name" value="ENT"/>
    <property type="match status" value="1"/>
</dbReference>
<organism evidence="3 4">
    <name type="scientific">Eruca vesicaria subsp. sativa</name>
    <name type="common">Garden rocket</name>
    <name type="synonym">Eruca sativa</name>
    <dbReference type="NCBI Taxonomy" id="29727"/>
    <lineage>
        <taxon>Eukaryota</taxon>
        <taxon>Viridiplantae</taxon>
        <taxon>Streptophyta</taxon>
        <taxon>Embryophyta</taxon>
        <taxon>Tracheophyta</taxon>
        <taxon>Spermatophyta</taxon>
        <taxon>Magnoliopsida</taxon>
        <taxon>eudicotyledons</taxon>
        <taxon>Gunneridae</taxon>
        <taxon>Pentapetalae</taxon>
        <taxon>rosids</taxon>
        <taxon>malvids</taxon>
        <taxon>Brassicales</taxon>
        <taxon>Brassicaceae</taxon>
        <taxon>Brassiceae</taxon>
        <taxon>Eruca</taxon>
    </lineage>
</organism>
<dbReference type="InterPro" id="IPR033485">
    <property type="entry name" value="EMSY-LIKE_plant"/>
</dbReference>
<dbReference type="Proteomes" id="UP001642260">
    <property type="component" value="Unassembled WGS sequence"/>
</dbReference>
<evidence type="ECO:0000256" key="1">
    <source>
        <dbReference type="SAM" id="MobiDB-lite"/>
    </source>
</evidence>
<proteinExistence type="predicted"/>
<accession>A0ABC8LIL4</accession>